<protein>
    <submittedName>
        <fullName evidence="2">Cox cluster protein</fullName>
    </submittedName>
</protein>
<organism evidence="2 3">
    <name type="scientific">Haloplanus litoreus</name>
    <dbReference type="NCBI Taxonomy" id="767515"/>
    <lineage>
        <taxon>Archaea</taxon>
        <taxon>Methanobacteriati</taxon>
        <taxon>Methanobacteriota</taxon>
        <taxon>Stenosarchaea group</taxon>
        <taxon>Halobacteria</taxon>
        <taxon>Halobacteriales</taxon>
        <taxon>Haloferacaceae</taxon>
        <taxon>Haloplanus</taxon>
    </lineage>
</organism>
<evidence type="ECO:0000256" key="1">
    <source>
        <dbReference type="SAM" id="Phobius"/>
    </source>
</evidence>
<feature type="transmembrane region" description="Helical" evidence="1">
    <location>
        <begin position="57"/>
        <end position="79"/>
    </location>
</feature>
<sequence>MTETQTRLDGRRFVLLMYGVIIGIAGVLGVVLGAFITMGSAPRLFFLIPLPPTALGFAAYGMVTVAVGLGIPLLLVIYLSERLDTETARGKDT</sequence>
<gene>
    <name evidence="2" type="ORF">ACFQKE_14240</name>
</gene>
<name>A0ABD6A1D0_9EURY</name>
<evidence type="ECO:0000313" key="2">
    <source>
        <dbReference type="EMBL" id="MFC7256441.1"/>
    </source>
</evidence>
<accession>A0ABD6A1D0</accession>
<dbReference type="EMBL" id="JBHTAT010000001">
    <property type="protein sequence ID" value="MFC7256441.1"/>
    <property type="molecule type" value="Genomic_DNA"/>
</dbReference>
<dbReference type="Proteomes" id="UP001596434">
    <property type="component" value="Unassembled WGS sequence"/>
</dbReference>
<reference evidence="2 3" key="1">
    <citation type="journal article" date="2019" name="Int. J. Syst. Evol. Microbiol.">
        <title>The Global Catalogue of Microorganisms (GCM) 10K type strain sequencing project: providing services to taxonomists for standard genome sequencing and annotation.</title>
        <authorList>
            <consortium name="The Broad Institute Genomics Platform"/>
            <consortium name="The Broad Institute Genome Sequencing Center for Infectious Disease"/>
            <person name="Wu L."/>
            <person name="Ma J."/>
        </authorList>
    </citation>
    <scope>NUCLEOTIDE SEQUENCE [LARGE SCALE GENOMIC DNA]</scope>
    <source>
        <strain evidence="2 3">GX21</strain>
    </source>
</reference>
<feature type="transmembrane region" description="Helical" evidence="1">
    <location>
        <begin position="12"/>
        <end position="37"/>
    </location>
</feature>
<dbReference type="GeneID" id="96954832"/>
<dbReference type="Pfam" id="PF24364">
    <property type="entry name" value="DUF7520"/>
    <property type="match status" value="1"/>
</dbReference>
<dbReference type="AlphaFoldDB" id="A0ABD6A1D0"/>
<dbReference type="InterPro" id="IPR055942">
    <property type="entry name" value="DUF7520"/>
</dbReference>
<evidence type="ECO:0000313" key="3">
    <source>
        <dbReference type="Proteomes" id="UP001596434"/>
    </source>
</evidence>
<dbReference type="RefSeq" id="WP_379705219.1">
    <property type="nucleotide sequence ID" value="NZ_JBHTAT010000001.1"/>
</dbReference>
<keyword evidence="3" id="KW-1185">Reference proteome</keyword>
<proteinExistence type="predicted"/>
<keyword evidence="1" id="KW-1133">Transmembrane helix</keyword>
<keyword evidence="1" id="KW-0472">Membrane</keyword>
<keyword evidence="1" id="KW-0812">Transmembrane</keyword>
<comment type="caution">
    <text evidence="2">The sequence shown here is derived from an EMBL/GenBank/DDBJ whole genome shotgun (WGS) entry which is preliminary data.</text>
</comment>